<sequence length="236" mass="24888">MRKLTGAVCAAAAMAISTGFLLAQDMASPSEAFRIARGGQLYDKWWVVLNGTKPEETHPAYPDDGQYKADATWRCKECHGWDYKGAEGAYSSGKHFTGIVGVAGSAGADPAAIVEILRAEPHGYTADMLPDDAAEDLALFISKGQIDPTTFMSDGMSSGDAAAGQVYYEGVCVGCHGLDGKKVKDMDPLGAIAGNTVETMHKILNGQPGEAMPALRVLDPQISADLTAYAQTLPKE</sequence>
<gene>
    <name evidence="7" type="ORF">SAMN04488026_11742</name>
</gene>
<organism evidence="7 8">
    <name type="scientific">Aliiruegeria lutimaris</name>
    <dbReference type="NCBI Taxonomy" id="571298"/>
    <lineage>
        <taxon>Bacteria</taxon>
        <taxon>Pseudomonadati</taxon>
        <taxon>Pseudomonadota</taxon>
        <taxon>Alphaproteobacteria</taxon>
        <taxon>Rhodobacterales</taxon>
        <taxon>Roseobacteraceae</taxon>
        <taxon>Aliiruegeria</taxon>
    </lineage>
</organism>
<accession>A0A1G9QGN1</accession>
<keyword evidence="8" id="KW-1185">Reference proteome</keyword>
<dbReference type="InterPro" id="IPR009056">
    <property type="entry name" value="Cyt_c-like_dom"/>
</dbReference>
<dbReference type="Gene3D" id="1.10.760.10">
    <property type="entry name" value="Cytochrome c-like domain"/>
    <property type="match status" value="1"/>
</dbReference>
<keyword evidence="3 4" id="KW-0408">Iron</keyword>
<dbReference type="EMBL" id="FNEK01000174">
    <property type="protein sequence ID" value="SDM10179.1"/>
    <property type="molecule type" value="Genomic_DNA"/>
</dbReference>
<evidence type="ECO:0000256" key="1">
    <source>
        <dbReference type="ARBA" id="ARBA00022617"/>
    </source>
</evidence>
<proteinExistence type="predicted"/>
<dbReference type="GO" id="GO:0046872">
    <property type="term" value="F:metal ion binding"/>
    <property type="evidence" value="ECO:0007669"/>
    <property type="project" value="UniProtKB-KW"/>
</dbReference>
<evidence type="ECO:0000313" key="7">
    <source>
        <dbReference type="EMBL" id="SDM10179.1"/>
    </source>
</evidence>
<evidence type="ECO:0000313" key="8">
    <source>
        <dbReference type="Proteomes" id="UP000199382"/>
    </source>
</evidence>
<feature type="domain" description="Cytochrome c" evidence="6">
    <location>
        <begin position="159"/>
        <end position="234"/>
    </location>
</feature>
<feature type="domain" description="Cytochrome c" evidence="6">
    <location>
        <begin position="33"/>
        <end position="145"/>
    </location>
</feature>
<dbReference type="STRING" id="571298.SAMN04488026_11742"/>
<dbReference type="Proteomes" id="UP000199382">
    <property type="component" value="Unassembled WGS sequence"/>
</dbReference>
<dbReference type="SUPFAM" id="SSF46626">
    <property type="entry name" value="Cytochrome c"/>
    <property type="match status" value="2"/>
</dbReference>
<dbReference type="OrthoDB" id="9811281at2"/>
<dbReference type="GO" id="GO:0020037">
    <property type="term" value="F:heme binding"/>
    <property type="evidence" value="ECO:0007669"/>
    <property type="project" value="InterPro"/>
</dbReference>
<keyword evidence="1 4" id="KW-0349">Heme</keyword>
<evidence type="ECO:0000259" key="6">
    <source>
        <dbReference type="PROSITE" id="PS51007"/>
    </source>
</evidence>
<dbReference type="GO" id="GO:0009055">
    <property type="term" value="F:electron transfer activity"/>
    <property type="evidence" value="ECO:0007669"/>
    <property type="project" value="InterPro"/>
</dbReference>
<keyword evidence="5" id="KW-0732">Signal</keyword>
<dbReference type="InterPro" id="IPR036909">
    <property type="entry name" value="Cyt_c-like_dom_sf"/>
</dbReference>
<evidence type="ECO:0000256" key="5">
    <source>
        <dbReference type="SAM" id="SignalP"/>
    </source>
</evidence>
<dbReference type="AlphaFoldDB" id="A0A1G9QGN1"/>
<feature type="signal peptide" evidence="5">
    <location>
        <begin position="1"/>
        <end position="23"/>
    </location>
</feature>
<evidence type="ECO:0000256" key="3">
    <source>
        <dbReference type="ARBA" id="ARBA00023004"/>
    </source>
</evidence>
<name>A0A1G9QGN1_9RHOB</name>
<evidence type="ECO:0000256" key="4">
    <source>
        <dbReference type="PROSITE-ProRule" id="PRU00433"/>
    </source>
</evidence>
<protein>
    <submittedName>
        <fullName evidence="7">Cytochrome C oxidase, cbb3-type, subunit III</fullName>
    </submittedName>
</protein>
<keyword evidence="2 4" id="KW-0479">Metal-binding</keyword>
<reference evidence="7 8" key="1">
    <citation type="submission" date="2016-10" db="EMBL/GenBank/DDBJ databases">
        <authorList>
            <person name="de Groot N.N."/>
        </authorList>
    </citation>
    <scope>NUCLEOTIDE SEQUENCE [LARGE SCALE GENOMIC DNA]</scope>
    <source>
        <strain evidence="7 8">DSM 25294</strain>
    </source>
</reference>
<feature type="chain" id="PRO_5011569433" evidence="5">
    <location>
        <begin position="24"/>
        <end position="236"/>
    </location>
</feature>
<dbReference type="PROSITE" id="PS51007">
    <property type="entry name" value="CYTC"/>
    <property type="match status" value="2"/>
</dbReference>
<dbReference type="Pfam" id="PF13442">
    <property type="entry name" value="Cytochrome_CBB3"/>
    <property type="match status" value="1"/>
</dbReference>
<evidence type="ECO:0000256" key="2">
    <source>
        <dbReference type="ARBA" id="ARBA00022723"/>
    </source>
</evidence>